<evidence type="ECO:0000256" key="2">
    <source>
        <dbReference type="ARBA" id="ARBA00022448"/>
    </source>
</evidence>
<dbReference type="Pfam" id="PF00780">
    <property type="entry name" value="CNH"/>
    <property type="match status" value="1"/>
</dbReference>
<sequence length="346" mass="38038">MTVPPYQIQELITSVFSELPEYILQGIHIRCGQALGSELYIGCSNGELMRFALQGGSTGKAESYTILSRQSVPNDKQIEDIVLLPSISRALVFSDNQIHFYTLPSLDVVQLIKPIRHVITFAVDQHHLKRPAPPASEPPHHPKPVDFCVIKRNSLAMYSLGQRLIYQKEIPLPNSGTVACRIGSSLCIADKNYYNMLNLETAEIFSILPLNQDVDAPNLPVEPFIIPTGEGDFLVVSWTGSNSMGLFLTPSGDPIRGTLTWSQHPTSICLDLPHVTAILPDGTVEVHNIDSQSLAQVIPPPSDNGPVDRTRLVSSVLGYIVPSNQHSTKLRKVPVNLQRSPATRSE</sequence>
<evidence type="ECO:0000256" key="3">
    <source>
        <dbReference type="ARBA" id="ARBA00022490"/>
    </source>
</evidence>
<dbReference type="InterPro" id="IPR001180">
    <property type="entry name" value="CNH_dom"/>
</dbReference>
<comment type="caution">
    <text evidence="6">The sequence shown here is derived from an EMBL/GenBank/DDBJ whole genome shotgun (WGS) entry which is preliminary data.</text>
</comment>
<reference evidence="6" key="1">
    <citation type="submission" date="2022-08" db="EMBL/GenBank/DDBJ databases">
        <authorList>
            <consortium name="DOE Joint Genome Institute"/>
            <person name="Min B."/>
            <person name="Riley R."/>
            <person name="Sierra-Patev S."/>
            <person name="Naranjo-Ortiz M."/>
            <person name="Looney B."/>
            <person name="Konkel Z."/>
            <person name="Slot J.C."/>
            <person name="Sakamoto Y."/>
            <person name="Steenwyk J.L."/>
            <person name="Rokas A."/>
            <person name="Carro J."/>
            <person name="Camarero S."/>
            <person name="Ferreira P."/>
            <person name="Molpeceres G."/>
            <person name="Ruiz-Duenas F.J."/>
            <person name="Serrano A."/>
            <person name="Henrissat B."/>
            <person name="Drula E."/>
            <person name="Hughes K.W."/>
            <person name="Mata J.L."/>
            <person name="Ishikawa N.K."/>
            <person name="Vargas-Isla R."/>
            <person name="Ushijima S."/>
            <person name="Smith C.A."/>
            <person name="Ahrendt S."/>
            <person name="Andreopoulos W."/>
            <person name="He G."/>
            <person name="Labutti K."/>
            <person name="Lipzen A."/>
            <person name="Ng V."/>
            <person name="Sandor L."/>
            <person name="Barry K."/>
            <person name="Martinez A.T."/>
            <person name="Xiao Y."/>
            <person name="Gibbons J.G."/>
            <person name="Terashima K."/>
            <person name="Hibbett D.S."/>
            <person name="Grigoriev I.V."/>
        </authorList>
    </citation>
    <scope>NUCLEOTIDE SEQUENCE</scope>
    <source>
        <strain evidence="6">TFB10291</strain>
    </source>
</reference>
<dbReference type="PANTHER" id="PTHR12894">
    <property type="entry name" value="CNH DOMAIN CONTAINING"/>
    <property type="match status" value="1"/>
</dbReference>
<dbReference type="InterPro" id="IPR032914">
    <property type="entry name" value="Vam6/VPS39/TRAP1"/>
</dbReference>
<dbReference type="AlphaFoldDB" id="A0AA38L633"/>
<organism evidence="6 7">
    <name type="scientific">Lentinula aff. detonsa</name>
    <dbReference type="NCBI Taxonomy" id="2804958"/>
    <lineage>
        <taxon>Eukaryota</taxon>
        <taxon>Fungi</taxon>
        <taxon>Dikarya</taxon>
        <taxon>Basidiomycota</taxon>
        <taxon>Agaricomycotina</taxon>
        <taxon>Agaricomycetes</taxon>
        <taxon>Agaricomycetidae</taxon>
        <taxon>Agaricales</taxon>
        <taxon>Marasmiineae</taxon>
        <taxon>Omphalotaceae</taxon>
        <taxon>Lentinula</taxon>
    </lineage>
</organism>
<evidence type="ECO:0000259" key="5">
    <source>
        <dbReference type="PROSITE" id="PS50219"/>
    </source>
</evidence>
<evidence type="ECO:0000313" key="7">
    <source>
        <dbReference type="Proteomes" id="UP001163798"/>
    </source>
</evidence>
<keyword evidence="2" id="KW-0813">Transport</keyword>
<keyword evidence="3" id="KW-0963">Cytoplasm</keyword>
<dbReference type="GO" id="GO:0016020">
    <property type="term" value="C:membrane"/>
    <property type="evidence" value="ECO:0007669"/>
    <property type="project" value="TreeGrafter"/>
</dbReference>
<comment type="subcellular location">
    <subcellularLocation>
        <location evidence="1">Cytoplasm</location>
    </subcellularLocation>
</comment>
<name>A0AA38L633_9AGAR</name>
<dbReference type="GO" id="GO:0015031">
    <property type="term" value="P:protein transport"/>
    <property type="evidence" value="ECO:0007669"/>
    <property type="project" value="UniProtKB-KW"/>
</dbReference>
<evidence type="ECO:0000256" key="1">
    <source>
        <dbReference type="ARBA" id="ARBA00004496"/>
    </source>
</evidence>
<feature type="domain" description="CNH" evidence="5">
    <location>
        <begin position="26"/>
        <end position="313"/>
    </location>
</feature>
<gene>
    <name evidence="6" type="ORF">GGU10DRAFT_286267</name>
</gene>
<evidence type="ECO:0000256" key="4">
    <source>
        <dbReference type="ARBA" id="ARBA00022927"/>
    </source>
</evidence>
<dbReference type="Proteomes" id="UP001163798">
    <property type="component" value="Unassembled WGS sequence"/>
</dbReference>
<dbReference type="EMBL" id="MU793274">
    <property type="protein sequence ID" value="KAJ3788527.1"/>
    <property type="molecule type" value="Genomic_DNA"/>
</dbReference>
<dbReference type="SUPFAM" id="SSF101908">
    <property type="entry name" value="Putative isomerase YbhE"/>
    <property type="match status" value="1"/>
</dbReference>
<proteinExistence type="predicted"/>
<dbReference type="GO" id="GO:0005737">
    <property type="term" value="C:cytoplasm"/>
    <property type="evidence" value="ECO:0007669"/>
    <property type="project" value="UniProtKB-SubCell"/>
</dbReference>
<dbReference type="PANTHER" id="PTHR12894:SF27">
    <property type="entry name" value="TRANSFORMING GROWTH FACTOR-BETA RECEPTOR-ASSOCIATED PROTEIN 1"/>
    <property type="match status" value="1"/>
</dbReference>
<protein>
    <recommendedName>
        <fullName evidence="5">CNH domain-containing protein</fullName>
    </recommendedName>
</protein>
<dbReference type="GO" id="GO:0006914">
    <property type="term" value="P:autophagy"/>
    <property type="evidence" value="ECO:0007669"/>
    <property type="project" value="TreeGrafter"/>
</dbReference>
<keyword evidence="4" id="KW-0653">Protein transport</keyword>
<dbReference type="GO" id="GO:0034058">
    <property type="term" value="P:endosomal vesicle fusion"/>
    <property type="evidence" value="ECO:0007669"/>
    <property type="project" value="TreeGrafter"/>
</dbReference>
<evidence type="ECO:0000313" key="6">
    <source>
        <dbReference type="EMBL" id="KAJ3788527.1"/>
    </source>
</evidence>
<dbReference type="PROSITE" id="PS50219">
    <property type="entry name" value="CNH"/>
    <property type="match status" value="1"/>
</dbReference>
<keyword evidence="7" id="KW-1185">Reference proteome</keyword>
<accession>A0AA38L633</accession>